<reference evidence="2 3" key="1">
    <citation type="submission" date="2022-01" db="EMBL/GenBank/DDBJ databases">
        <title>Paraglaciecola sp. G1-23.</title>
        <authorList>
            <person name="Jin M.S."/>
            <person name="Han D.M."/>
            <person name="Kim H.M."/>
            <person name="Jeon C.O."/>
        </authorList>
    </citation>
    <scope>NUCLEOTIDE SEQUENCE [LARGE SCALE GENOMIC DNA]</scope>
    <source>
        <strain evidence="2 3">G1-23</strain>
    </source>
</reference>
<comment type="caution">
    <text evidence="2">The sequence shown here is derived from an EMBL/GenBank/DDBJ whole genome shotgun (WGS) entry which is preliminary data.</text>
</comment>
<dbReference type="EMBL" id="JAKGAS010000008">
    <property type="protein sequence ID" value="MCF2949468.1"/>
    <property type="molecule type" value="Genomic_DNA"/>
</dbReference>
<keyword evidence="3" id="KW-1185">Reference proteome</keyword>
<dbReference type="RefSeq" id="WP_235313567.1">
    <property type="nucleotide sequence ID" value="NZ_JAKGAS010000008.1"/>
</dbReference>
<dbReference type="Gene3D" id="1.10.3340.10">
    <property type="entry name" value="SMc04008-like"/>
    <property type="match status" value="1"/>
</dbReference>
<name>A0ABS9D960_9ALTE</name>
<dbReference type="Proteomes" id="UP001521137">
    <property type="component" value="Unassembled WGS sequence"/>
</dbReference>
<organism evidence="2 3">
    <name type="scientific">Paraglaciecola algarum</name>
    <dbReference type="NCBI Taxonomy" id="3050085"/>
    <lineage>
        <taxon>Bacteria</taxon>
        <taxon>Pseudomonadati</taxon>
        <taxon>Pseudomonadota</taxon>
        <taxon>Gammaproteobacteria</taxon>
        <taxon>Alteromonadales</taxon>
        <taxon>Alteromonadaceae</taxon>
        <taxon>Paraglaciecola</taxon>
    </lineage>
</organism>
<accession>A0ABS9D960</accession>
<proteinExistence type="predicted"/>
<dbReference type="Pfam" id="PF06844">
    <property type="entry name" value="DUF1244"/>
    <property type="match status" value="1"/>
</dbReference>
<dbReference type="InterPro" id="IPR036810">
    <property type="entry name" value="SMc04008-like_sf"/>
</dbReference>
<protein>
    <submittedName>
        <fullName evidence="2">DUF1244 domain-containing protein</fullName>
    </submittedName>
</protein>
<evidence type="ECO:0000313" key="3">
    <source>
        <dbReference type="Proteomes" id="UP001521137"/>
    </source>
</evidence>
<evidence type="ECO:0000259" key="1">
    <source>
        <dbReference type="Pfam" id="PF06844"/>
    </source>
</evidence>
<feature type="domain" description="SMc04008-like" evidence="1">
    <location>
        <begin position="27"/>
        <end position="92"/>
    </location>
</feature>
<evidence type="ECO:0000313" key="2">
    <source>
        <dbReference type="EMBL" id="MCF2949468.1"/>
    </source>
</evidence>
<sequence>MNEQQKIQAEAAAFRTLVKHLDDNKDVQNIDLMILADFCRNCLSKWYMAGVKEQGLEMDYDQARQAIYGMSMQEWKEKHQLPATPEQLAAFDARQANKGCS</sequence>
<dbReference type="InterPro" id="IPR023163">
    <property type="entry name" value="SMc04008-like_domain"/>
</dbReference>
<dbReference type="SUPFAM" id="SSF158757">
    <property type="entry name" value="SMc04008-like"/>
    <property type="match status" value="1"/>
</dbReference>
<gene>
    <name evidence="2" type="ORF">L0668_15215</name>
</gene>